<protein>
    <recommendedName>
        <fullName evidence="16">TIR domain-containing protein</fullName>
    </recommendedName>
</protein>
<feature type="chain" id="PRO_5042283890" description="TIR domain-containing protein" evidence="15">
    <location>
        <begin position="21"/>
        <end position="706"/>
    </location>
</feature>
<sequence length="706" mass="80284">MLVLWAVTIALSGIPVHCSAGVERGSIGPLRRRSPPKTPPFLQQQDEQHITHGQGNRAFPLDPVWRRTNRPRGMMAQIGQKVGMRYTTTATRTTYTTAKPTSTTDSAATATAGPIIYPSMPPLTTSAWPTTPSPDTGSVIHIHECPDPADFYNCTGFSANHSRDGICFYFHSNDTLNCEGAKLTKLPDGIPTKARTLLLSGNHIQSINQWTFAEFTSIFFLDLCYGWLHLVGTNSFTFIDTLEHLQIMQHHSMLQVGSQAFYELPKLKSLRIGPIQELILDTVFFDLRNSKLQHLGLYYVKFDAVMRTTFDNLKLCPLKTLEIYKSPINLLDALAFYDISGLREMVISWSQINLVHRDAFVALSGLQALNVTDCSVKDLPSGTFDHLKSLELLNLKGNMLQTLPVDLFKYNKNLAHVDLSNNHLVTLPEGLFSLFPSGIYVDLHTNFFTCDCDLAWVSVWLRSLENPAIGHNLPCHLPFEIQGLPLGDFNPVCIPVYTWYILSLSLGLIAMGGTAGLLYVYRWKIYYQWYIMLSKRKNRDVWMNHPRFAFDAFVAYSERDFQWVLHELIPHLEDQAAPPQIKLCVSDRDWELGSTILDNVESSIQRSRKTLCVISSHFLKSDWCKLEMSMAHMQLFCDGRDVLVFVFLEDVPSQRLSQHQRLRRELCKKSCLDWPGSDPDAQRLFWEKLRSLILRPHGEAQPAERF</sequence>
<keyword evidence="8" id="KW-0391">Immunity</keyword>
<evidence type="ECO:0000256" key="1">
    <source>
        <dbReference type="ARBA" id="ARBA00004479"/>
    </source>
</evidence>
<dbReference type="InterPro" id="IPR003591">
    <property type="entry name" value="Leu-rich_rpt_typical-subtyp"/>
</dbReference>
<keyword evidence="3" id="KW-0399">Innate immunity</keyword>
<evidence type="ECO:0000256" key="15">
    <source>
        <dbReference type="SAM" id="SignalP"/>
    </source>
</evidence>
<feature type="transmembrane region" description="Helical" evidence="14">
    <location>
        <begin position="497"/>
        <end position="521"/>
    </location>
</feature>
<keyword evidence="5 14" id="KW-0812">Transmembrane</keyword>
<evidence type="ECO:0000256" key="5">
    <source>
        <dbReference type="ARBA" id="ARBA00022692"/>
    </source>
</evidence>
<dbReference type="SMART" id="SM00255">
    <property type="entry name" value="TIR"/>
    <property type="match status" value="1"/>
</dbReference>
<dbReference type="FunFam" id="3.80.10.10:FF:001360">
    <property type="entry name" value="Uncharacterized protein"/>
    <property type="match status" value="1"/>
</dbReference>
<evidence type="ECO:0000256" key="6">
    <source>
        <dbReference type="ARBA" id="ARBA00022729"/>
    </source>
</evidence>
<dbReference type="InterPro" id="IPR032675">
    <property type="entry name" value="LRR_dom_sf"/>
</dbReference>
<comment type="caution">
    <text evidence="17">The sequence shown here is derived from an EMBL/GenBank/DDBJ whole genome shotgun (WGS) entry which is preliminary data.</text>
</comment>
<evidence type="ECO:0000256" key="8">
    <source>
        <dbReference type="ARBA" id="ARBA00022859"/>
    </source>
</evidence>
<keyword evidence="11" id="KW-0675">Receptor</keyword>
<dbReference type="GO" id="GO:0006954">
    <property type="term" value="P:inflammatory response"/>
    <property type="evidence" value="ECO:0007669"/>
    <property type="project" value="UniProtKB-KW"/>
</dbReference>
<evidence type="ECO:0000256" key="12">
    <source>
        <dbReference type="ARBA" id="ARBA00023180"/>
    </source>
</evidence>
<keyword evidence="12" id="KW-0325">Glycoprotein</keyword>
<feature type="signal peptide" evidence="15">
    <location>
        <begin position="1"/>
        <end position="20"/>
    </location>
</feature>
<evidence type="ECO:0000256" key="4">
    <source>
        <dbReference type="ARBA" id="ARBA00022614"/>
    </source>
</evidence>
<dbReference type="SMART" id="SM00369">
    <property type="entry name" value="LRR_TYP"/>
    <property type="match status" value="4"/>
</dbReference>
<evidence type="ECO:0000256" key="14">
    <source>
        <dbReference type="SAM" id="Phobius"/>
    </source>
</evidence>
<dbReference type="FunFam" id="3.40.50.10140:FF:000001">
    <property type="entry name" value="Toll-like receptor 2"/>
    <property type="match status" value="1"/>
</dbReference>
<dbReference type="Gene3D" id="3.40.50.10140">
    <property type="entry name" value="Toll/interleukin-1 receptor homology (TIR) domain"/>
    <property type="match status" value="1"/>
</dbReference>
<evidence type="ECO:0000259" key="16">
    <source>
        <dbReference type="PROSITE" id="PS50104"/>
    </source>
</evidence>
<accession>A0AAD7WLD9</accession>
<keyword evidence="10 14" id="KW-0472">Membrane</keyword>
<feature type="domain" description="TIR" evidence="16">
    <location>
        <begin position="548"/>
        <end position="693"/>
    </location>
</feature>
<dbReference type="PANTHER" id="PTHR24365:SF522">
    <property type="entry name" value="LOW QUALITY PROTEIN: TOLL-LIKE RECEPTOR 13-RELATED"/>
    <property type="match status" value="1"/>
</dbReference>
<comment type="similarity">
    <text evidence="2">Belongs to the Toll-like receptor family.</text>
</comment>
<dbReference type="PANTHER" id="PTHR24365">
    <property type="entry name" value="TOLL-LIKE RECEPTOR"/>
    <property type="match status" value="1"/>
</dbReference>
<dbReference type="InterPro" id="IPR001611">
    <property type="entry name" value="Leu-rich_rpt"/>
</dbReference>
<evidence type="ECO:0000256" key="13">
    <source>
        <dbReference type="ARBA" id="ARBA00023198"/>
    </source>
</evidence>
<dbReference type="Gene3D" id="3.80.10.10">
    <property type="entry name" value="Ribonuclease Inhibitor"/>
    <property type="match status" value="2"/>
</dbReference>
<evidence type="ECO:0000313" key="18">
    <source>
        <dbReference type="Proteomes" id="UP001221898"/>
    </source>
</evidence>
<dbReference type="InterPro" id="IPR035897">
    <property type="entry name" value="Toll_tir_struct_dom_sf"/>
</dbReference>
<evidence type="ECO:0000256" key="9">
    <source>
        <dbReference type="ARBA" id="ARBA00022989"/>
    </source>
</evidence>
<dbReference type="GO" id="GO:0038023">
    <property type="term" value="F:signaling receptor activity"/>
    <property type="evidence" value="ECO:0007669"/>
    <property type="project" value="TreeGrafter"/>
</dbReference>
<dbReference type="SUPFAM" id="SSF52058">
    <property type="entry name" value="L domain-like"/>
    <property type="match status" value="1"/>
</dbReference>
<dbReference type="GO" id="GO:0045087">
    <property type="term" value="P:innate immune response"/>
    <property type="evidence" value="ECO:0007669"/>
    <property type="project" value="UniProtKB-KW"/>
</dbReference>
<keyword evidence="4" id="KW-0433">Leucine-rich repeat</keyword>
<evidence type="ECO:0000256" key="7">
    <source>
        <dbReference type="ARBA" id="ARBA00022737"/>
    </source>
</evidence>
<dbReference type="Pfam" id="PF13855">
    <property type="entry name" value="LRR_8"/>
    <property type="match status" value="1"/>
</dbReference>
<dbReference type="SUPFAM" id="SSF52200">
    <property type="entry name" value="Toll/Interleukin receptor TIR domain"/>
    <property type="match status" value="1"/>
</dbReference>
<dbReference type="InterPro" id="IPR026906">
    <property type="entry name" value="LRR_5"/>
</dbReference>
<dbReference type="Pfam" id="PF13306">
    <property type="entry name" value="LRR_5"/>
    <property type="match status" value="1"/>
</dbReference>
<comment type="subcellular location">
    <subcellularLocation>
        <location evidence="1">Membrane</location>
        <topology evidence="1">Single-pass type I membrane protein</topology>
    </subcellularLocation>
</comment>
<proteinExistence type="inferred from homology"/>
<evidence type="ECO:0000256" key="3">
    <source>
        <dbReference type="ARBA" id="ARBA00022588"/>
    </source>
</evidence>
<dbReference type="EMBL" id="JAINUG010000073">
    <property type="protein sequence ID" value="KAJ8401053.1"/>
    <property type="molecule type" value="Genomic_DNA"/>
</dbReference>
<reference evidence="17" key="1">
    <citation type="journal article" date="2023" name="Science">
        <title>Genome structures resolve the early diversification of teleost fishes.</title>
        <authorList>
            <person name="Parey E."/>
            <person name="Louis A."/>
            <person name="Montfort J."/>
            <person name="Bouchez O."/>
            <person name="Roques C."/>
            <person name="Iampietro C."/>
            <person name="Lluch J."/>
            <person name="Castinel A."/>
            <person name="Donnadieu C."/>
            <person name="Desvignes T."/>
            <person name="Floi Bucao C."/>
            <person name="Jouanno E."/>
            <person name="Wen M."/>
            <person name="Mejri S."/>
            <person name="Dirks R."/>
            <person name="Jansen H."/>
            <person name="Henkel C."/>
            <person name="Chen W.J."/>
            <person name="Zahm M."/>
            <person name="Cabau C."/>
            <person name="Klopp C."/>
            <person name="Thompson A.W."/>
            <person name="Robinson-Rechavi M."/>
            <person name="Braasch I."/>
            <person name="Lecointre G."/>
            <person name="Bobe J."/>
            <person name="Postlethwait J.H."/>
            <person name="Berthelot C."/>
            <person name="Roest Crollius H."/>
            <person name="Guiguen Y."/>
        </authorList>
    </citation>
    <scope>NUCLEOTIDE SEQUENCE</scope>
    <source>
        <strain evidence="17">NC1722</strain>
    </source>
</reference>
<gene>
    <name evidence="17" type="ORF">AAFF_G00390100</name>
</gene>
<dbReference type="Pfam" id="PF01582">
    <property type="entry name" value="TIR"/>
    <property type="match status" value="1"/>
</dbReference>
<dbReference type="InterPro" id="IPR000157">
    <property type="entry name" value="TIR_dom"/>
</dbReference>
<keyword evidence="7" id="KW-0677">Repeat</keyword>
<dbReference type="GO" id="GO:0005886">
    <property type="term" value="C:plasma membrane"/>
    <property type="evidence" value="ECO:0007669"/>
    <property type="project" value="TreeGrafter"/>
</dbReference>
<evidence type="ECO:0000256" key="11">
    <source>
        <dbReference type="ARBA" id="ARBA00023170"/>
    </source>
</evidence>
<name>A0AAD7WLD9_9TELE</name>
<dbReference type="PROSITE" id="PS50104">
    <property type="entry name" value="TIR"/>
    <property type="match status" value="1"/>
</dbReference>
<organism evidence="17 18">
    <name type="scientific">Aldrovandia affinis</name>
    <dbReference type="NCBI Taxonomy" id="143900"/>
    <lineage>
        <taxon>Eukaryota</taxon>
        <taxon>Metazoa</taxon>
        <taxon>Chordata</taxon>
        <taxon>Craniata</taxon>
        <taxon>Vertebrata</taxon>
        <taxon>Euteleostomi</taxon>
        <taxon>Actinopterygii</taxon>
        <taxon>Neopterygii</taxon>
        <taxon>Teleostei</taxon>
        <taxon>Notacanthiformes</taxon>
        <taxon>Halosauridae</taxon>
        <taxon>Aldrovandia</taxon>
    </lineage>
</organism>
<dbReference type="Proteomes" id="UP001221898">
    <property type="component" value="Unassembled WGS sequence"/>
</dbReference>
<dbReference type="AlphaFoldDB" id="A0AAD7WLD9"/>
<dbReference type="GO" id="GO:0007165">
    <property type="term" value="P:signal transduction"/>
    <property type="evidence" value="ECO:0007669"/>
    <property type="project" value="InterPro"/>
</dbReference>
<keyword evidence="9 14" id="KW-1133">Transmembrane helix</keyword>
<keyword evidence="18" id="KW-1185">Reference proteome</keyword>
<evidence type="ECO:0000256" key="10">
    <source>
        <dbReference type="ARBA" id="ARBA00023136"/>
    </source>
</evidence>
<evidence type="ECO:0000313" key="17">
    <source>
        <dbReference type="EMBL" id="KAJ8401053.1"/>
    </source>
</evidence>
<keyword evidence="6 15" id="KW-0732">Signal</keyword>
<evidence type="ECO:0000256" key="2">
    <source>
        <dbReference type="ARBA" id="ARBA00009634"/>
    </source>
</evidence>
<keyword evidence="13" id="KW-0395">Inflammatory response</keyword>